<evidence type="ECO:0000313" key="4">
    <source>
        <dbReference type="Proteomes" id="UP000233417"/>
    </source>
</evidence>
<name>A0A2N2F2H5_9BACT</name>
<proteinExistence type="inferred from homology"/>
<evidence type="ECO:0000313" key="3">
    <source>
        <dbReference type="EMBL" id="PKN02424.1"/>
    </source>
</evidence>
<dbReference type="SUPFAM" id="SSF56300">
    <property type="entry name" value="Metallo-dependent phosphatases"/>
    <property type="match status" value="1"/>
</dbReference>
<dbReference type="InterPro" id="IPR029052">
    <property type="entry name" value="Metallo-depent_PP-like"/>
</dbReference>
<sequence>MVDKEILIVSDIHLGRVFNEKKFHYLCKLFSSFERIVINGDFWCYYSFNFDSFLNSEWKGLFPILKSRNTTYIYGNHDLDTWMDTRVYTFCNLLDEKLFLEMGSKRYLIEHGHMDKDGKNQSEDNNKLRFMIERYINPFQYVIIQNVQDVRKNVLSKAKIYSMNNSYKKYAKENLLQHDIYITGHTHLPEIDVENKYLNSGYIGKGFASYIVINSDGPSLKNEKYSK</sequence>
<organism evidence="3 4">
    <name type="scientific">Candidatus Dojkabacteria bacterium HGW-Dojkabacteria-1</name>
    <dbReference type="NCBI Taxonomy" id="2013761"/>
    <lineage>
        <taxon>Bacteria</taxon>
        <taxon>Candidatus Dojkabacteria</taxon>
    </lineage>
</organism>
<dbReference type="Pfam" id="PF12850">
    <property type="entry name" value="Metallophos_2"/>
    <property type="match status" value="1"/>
</dbReference>
<evidence type="ECO:0000256" key="1">
    <source>
        <dbReference type="ARBA" id="ARBA00008950"/>
    </source>
</evidence>
<protein>
    <recommendedName>
        <fullName evidence="2">Calcineurin-like phosphoesterase domain-containing protein</fullName>
    </recommendedName>
</protein>
<dbReference type="GO" id="GO:0016787">
    <property type="term" value="F:hydrolase activity"/>
    <property type="evidence" value="ECO:0007669"/>
    <property type="project" value="InterPro"/>
</dbReference>
<gene>
    <name evidence="3" type="ORF">CVU76_00035</name>
</gene>
<dbReference type="AlphaFoldDB" id="A0A2N2F2H5"/>
<comment type="similarity">
    <text evidence="1">Belongs to the metallophosphoesterase superfamily. YfcE family.</text>
</comment>
<dbReference type="InterPro" id="IPR024654">
    <property type="entry name" value="Calcineurin-like_PHP_lpxH"/>
</dbReference>
<feature type="domain" description="Calcineurin-like phosphoesterase" evidence="2">
    <location>
        <begin position="6"/>
        <end position="203"/>
    </location>
</feature>
<evidence type="ECO:0000259" key="2">
    <source>
        <dbReference type="Pfam" id="PF12850"/>
    </source>
</evidence>
<dbReference type="Proteomes" id="UP000233417">
    <property type="component" value="Unassembled WGS sequence"/>
</dbReference>
<dbReference type="Gene3D" id="3.60.21.10">
    <property type="match status" value="1"/>
</dbReference>
<dbReference type="EMBL" id="PHAO01000001">
    <property type="protein sequence ID" value="PKN02424.1"/>
    <property type="molecule type" value="Genomic_DNA"/>
</dbReference>
<comment type="caution">
    <text evidence="3">The sequence shown here is derived from an EMBL/GenBank/DDBJ whole genome shotgun (WGS) entry which is preliminary data.</text>
</comment>
<accession>A0A2N2F2H5</accession>
<reference evidence="3 4" key="1">
    <citation type="journal article" date="2017" name="ISME J.">
        <title>Potential for microbial H2 and metal transformations associated with novel bacteria and archaea in deep terrestrial subsurface sediments.</title>
        <authorList>
            <person name="Hernsdorf A.W."/>
            <person name="Amano Y."/>
            <person name="Miyakawa K."/>
            <person name="Ise K."/>
            <person name="Suzuki Y."/>
            <person name="Anantharaman K."/>
            <person name="Probst A."/>
            <person name="Burstein D."/>
            <person name="Thomas B.C."/>
            <person name="Banfield J.F."/>
        </authorList>
    </citation>
    <scope>NUCLEOTIDE SEQUENCE [LARGE SCALE GENOMIC DNA]</scope>
    <source>
        <strain evidence="3">HGW-Dojkabacteria-1</strain>
    </source>
</reference>